<organism evidence="1 2">
    <name type="scientific">Chironomus riparius</name>
    <dbReference type="NCBI Taxonomy" id="315576"/>
    <lineage>
        <taxon>Eukaryota</taxon>
        <taxon>Metazoa</taxon>
        <taxon>Ecdysozoa</taxon>
        <taxon>Arthropoda</taxon>
        <taxon>Hexapoda</taxon>
        <taxon>Insecta</taxon>
        <taxon>Pterygota</taxon>
        <taxon>Neoptera</taxon>
        <taxon>Endopterygota</taxon>
        <taxon>Diptera</taxon>
        <taxon>Nematocera</taxon>
        <taxon>Chironomoidea</taxon>
        <taxon>Chironomidae</taxon>
        <taxon>Chironominae</taxon>
        <taxon>Chironomus</taxon>
    </lineage>
</organism>
<sequence>MVATKAEEIDIPETWDTIKYSKPIYPTYSRGKVGSSLYCNNKFHCYGVVHSKPTYDLMPYQPTGFGFAERNRKYIPLSHVQDRSPPGRENILSRKSKMMKIYENAIDEIKEKQDKRGGYRAKKERTDDEVRKIEGNCRRLVAKLRYEAENMTNDTNELIGDAKYRIHQINKRLRNYNEYIMRK</sequence>
<evidence type="ECO:0000313" key="2">
    <source>
        <dbReference type="Proteomes" id="UP001153620"/>
    </source>
</evidence>
<proteinExistence type="predicted"/>
<dbReference type="AlphaFoldDB" id="A0A9N9WQV3"/>
<dbReference type="EMBL" id="OU895877">
    <property type="protein sequence ID" value="CAG9801550.1"/>
    <property type="molecule type" value="Genomic_DNA"/>
</dbReference>
<dbReference type="Proteomes" id="UP001153620">
    <property type="component" value="Chromosome 1"/>
</dbReference>
<keyword evidence="2" id="KW-1185">Reference proteome</keyword>
<evidence type="ECO:0000313" key="1">
    <source>
        <dbReference type="EMBL" id="CAG9801550.1"/>
    </source>
</evidence>
<accession>A0A9N9WQV3</accession>
<gene>
    <name evidence="1" type="ORF">CHIRRI_LOCUS4476</name>
</gene>
<name>A0A9N9WQV3_9DIPT</name>
<protein>
    <submittedName>
        <fullName evidence="1">Uncharacterized protein</fullName>
    </submittedName>
</protein>
<reference evidence="1" key="1">
    <citation type="submission" date="2022-01" db="EMBL/GenBank/DDBJ databases">
        <authorList>
            <person name="King R."/>
        </authorList>
    </citation>
    <scope>NUCLEOTIDE SEQUENCE</scope>
</reference>
<reference evidence="1" key="2">
    <citation type="submission" date="2022-10" db="EMBL/GenBank/DDBJ databases">
        <authorList>
            <consortium name="ENA_rothamsted_submissions"/>
            <consortium name="culmorum"/>
            <person name="King R."/>
        </authorList>
    </citation>
    <scope>NUCLEOTIDE SEQUENCE</scope>
</reference>
<dbReference type="OrthoDB" id="10371536at2759"/>